<evidence type="ECO:0000313" key="8">
    <source>
        <dbReference type="Proteomes" id="UP001448858"/>
    </source>
</evidence>
<dbReference type="Pfam" id="PF01497">
    <property type="entry name" value="Peripla_BP_2"/>
    <property type="match status" value="1"/>
</dbReference>
<evidence type="ECO:0000256" key="4">
    <source>
        <dbReference type="ARBA" id="ARBA00022729"/>
    </source>
</evidence>
<gene>
    <name evidence="7" type="ORF">AAE021_17595</name>
</gene>
<feature type="signal peptide" evidence="5">
    <location>
        <begin position="1"/>
        <end position="28"/>
    </location>
</feature>
<comment type="subcellular location">
    <subcellularLocation>
        <location evidence="1">Cell envelope</location>
    </subcellularLocation>
</comment>
<dbReference type="CDD" id="cd01146">
    <property type="entry name" value="FhuD"/>
    <property type="match status" value="1"/>
</dbReference>
<protein>
    <submittedName>
        <fullName evidence="7">Iron-siderophore ABC transporter substrate-binding protein</fullName>
    </submittedName>
</protein>
<dbReference type="Proteomes" id="UP001448858">
    <property type="component" value="Chromosome"/>
</dbReference>
<sequence>MALFRMRRAAAVAAVAVLSLSACSTGSAGGEADAGTGSSAAADAFPVTIEHAYGETTIESAPERVAAVAWANAETALALGVVPVGMPTIEYGGNEQGTTPWIDDALEELGAPIGSEGAPVQYSEADGIAYDDVAATNPDVILAAFSGLTQEDYDKLSKIAPVVAYPEAQWGTSWQDTAALTGKALGLSDKADELIAETEQSIQDAAADHPELEGKSFIYGNLAPAGSSIYTALDNRPKFLTELGMVQAPIVDENAPDGEFYYSWANENANQLDSDVFVTWVQDDEAAAALSSDPLLGQIPAVKNGGLVADSNAERIFSVSAINVLSIPYALDNVVPMIAEAAAAADAGK</sequence>
<keyword evidence="8" id="KW-1185">Reference proteome</keyword>
<comment type="similarity">
    <text evidence="2">Belongs to the bacterial solute-binding protein 8 family.</text>
</comment>
<feature type="domain" description="Fe/B12 periplasmic-binding" evidence="6">
    <location>
        <begin position="64"/>
        <end position="342"/>
    </location>
</feature>
<dbReference type="SUPFAM" id="SSF53807">
    <property type="entry name" value="Helical backbone' metal receptor"/>
    <property type="match status" value="1"/>
</dbReference>
<evidence type="ECO:0000256" key="1">
    <source>
        <dbReference type="ARBA" id="ARBA00004196"/>
    </source>
</evidence>
<accession>A0ABZ2ZXP5</accession>
<feature type="chain" id="PRO_5046646117" evidence="5">
    <location>
        <begin position="29"/>
        <end position="349"/>
    </location>
</feature>
<evidence type="ECO:0000256" key="3">
    <source>
        <dbReference type="ARBA" id="ARBA00022448"/>
    </source>
</evidence>
<dbReference type="EMBL" id="CP151657">
    <property type="protein sequence ID" value="WZP15935.1"/>
    <property type="molecule type" value="Genomic_DNA"/>
</dbReference>
<dbReference type="PANTHER" id="PTHR30532:SF24">
    <property type="entry name" value="FERRIC ENTEROBACTIN-BINDING PERIPLASMIC PROTEIN FEPB"/>
    <property type="match status" value="1"/>
</dbReference>
<evidence type="ECO:0000256" key="5">
    <source>
        <dbReference type="SAM" id="SignalP"/>
    </source>
</evidence>
<dbReference type="InterPro" id="IPR051313">
    <property type="entry name" value="Bact_iron-sidero_bind"/>
</dbReference>
<keyword evidence="4 5" id="KW-0732">Signal</keyword>
<dbReference type="PROSITE" id="PS50983">
    <property type="entry name" value="FE_B12_PBP"/>
    <property type="match status" value="1"/>
</dbReference>
<keyword evidence="3" id="KW-0813">Transport</keyword>
<evidence type="ECO:0000259" key="6">
    <source>
        <dbReference type="PROSITE" id="PS50983"/>
    </source>
</evidence>
<dbReference type="InterPro" id="IPR002491">
    <property type="entry name" value="ABC_transptr_periplasmic_BD"/>
</dbReference>
<evidence type="ECO:0000256" key="2">
    <source>
        <dbReference type="ARBA" id="ARBA00008814"/>
    </source>
</evidence>
<evidence type="ECO:0000313" key="7">
    <source>
        <dbReference type="EMBL" id="WZP15935.1"/>
    </source>
</evidence>
<dbReference type="PANTHER" id="PTHR30532">
    <property type="entry name" value="IRON III DICITRATE-BINDING PERIPLASMIC PROTEIN"/>
    <property type="match status" value="1"/>
</dbReference>
<dbReference type="RefSeq" id="WP_342023586.1">
    <property type="nucleotide sequence ID" value="NZ_CP151657.1"/>
</dbReference>
<dbReference type="PROSITE" id="PS51257">
    <property type="entry name" value="PROKAR_LIPOPROTEIN"/>
    <property type="match status" value="1"/>
</dbReference>
<reference evidence="7 8" key="1">
    <citation type="submission" date="2024-04" db="EMBL/GenBank/DDBJ databases">
        <title>Arthrobacter sp. from Plains bison fecal sample.</title>
        <authorList>
            <person name="Ruzzini A."/>
        </authorList>
    </citation>
    <scope>NUCLEOTIDE SEQUENCE [LARGE SCALE GENOMIC DNA]</scope>
    <source>
        <strain evidence="7 8">EINP1</strain>
    </source>
</reference>
<organism evidence="7 8">
    <name type="scientific">Arthrobacter citreus</name>
    <dbReference type="NCBI Taxonomy" id="1670"/>
    <lineage>
        <taxon>Bacteria</taxon>
        <taxon>Bacillati</taxon>
        <taxon>Actinomycetota</taxon>
        <taxon>Actinomycetes</taxon>
        <taxon>Micrococcales</taxon>
        <taxon>Micrococcaceae</taxon>
        <taxon>Arthrobacter</taxon>
    </lineage>
</organism>
<dbReference type="Gene3D" id="3.40.50.1980">
    <property type="entry name" value="Nitrogenase molybdenum iron protein domain"/>
    <property type="match status" value="2"/>
</dbReference>
<name>A0ABZ2ZXP5_9MICC</name>
<proteinExistence type="inferred from homology"/>